<evidence type="ECO:0000313" key="3">
    <source>
        <dbReference type="Proteomes" id="UP000014680"/>
    </source>
</evidence>
<dbReference type="Proteomes" id="UP000014680">
    <property type="component" value="Unassembled WGS sequence"/>
</dbReference>
<evidence type="ECO:0000259" key="1">
    <source>
        <dbReference type="Pfam" id="PF07534"/>
    </source>
</evidence>
<keyword evidence="3" id="KW-1185">Reference proteome</keyword>
<reference evidence="2 3" key="1">
    <citation type="submission" date="2012-10" db="EMBL/GenBank/DDBJ databases">
        <authorList>
            <person name="Zafar N."/>
            <person name="Inman J."/>
            <person name="Hall N."/>
            <person name="Lorenzi H."/>
            <person name="Caler E."/>
        </authorList>
    </citation>
    <scope>NUCLEOTIDE SEQUENCE [LARGE SCALE GENOMIC DNA]</scope>
    <source>
        <strain evidence="2 3">IP1</strain>
    </source>
</reference>
<organism evidence="2 3">
    <name type="scientific">Entamoeba invadens IP1</name>
    <dbReference type="NCBI Taxonomy" id="370355"/>
    <lineage>
        <taxon>Eukaryota</taxon>
        <taxon>Amoebozoa</taxon>
        <taxon>Evosea</taxon>
        <taxon>Archamoebae</taxon>
        <taxon>Mastigamoebida</taxon>
        <taxon>Entamoebidae</taxon>
        <taxon>Entamoeba</taxon>
    </lineage>
</organism>
<dbReference type="KEGG" id="eiv:EIN_403570"/>
<dbReference type="InterPro" id="IPR006571">
    <property type="entry name" value="TLDc_dom"/>
</dbReference>
<dbReference type="AlphaFoldDB" id="A0A0A1U6H8"/>
<dbReference type="EMBL" id="KB206537">
    <property type="protein sequence ID" value="ELP90023.1"/>
    <property type="molecule type" value="Genomic_DNA"/>
</dbReference>
<accession>A0A0A1U6H8</accession>
<dbReference type="Pfam" id="PF07534">
    <property type="entry name" value="TLD"/>
    <property type="match status" value="1"/>
</dbReference>
<dbReference type="OrthoDB" id="10641880at2759"/>
<dbReference type="GeneID" id="14889071"/>
<dbReference type="VEuPathDB" id="AmoebaDB:EIN_403570"/>
<gene>
    <name evidence="2" type="ORF">EIN_403570</name>
</gene>
<protein>
    <recommendedName>
        <fullName evidence="1">TLDc domain-containing protein</fullName>
    </recommendedName>
</protein>
<sequence length="184" mass="21487">MKCCEALELIDYLSEVNYLWYLQEWTSKEVMEIIYDSDELDITSNIIENVLSGRQNIVLLFETTQGELFGCYNKSVIKQNSVGFVEDKDFFVFSFKSKSLLKPTKYVKKCDCQNYVQNDLSLYFPHSTEYVIDTASSFLIYLPLNDWCSEINIDFNKCFEGNAADFVGQSCSFALRRFLVIQMW</sequence>
<name>A0A0A1U6H8_ENTIV</name>
<evidence type="ECO:0000313" key="2">
    <source>
        <dbReference type="EMBL" id="ELP90023.1"/>
    </source>
</evidence>
<feature type="domain" description="TLDc" evidence="1">
    <location>
        <begin position="18"/>
        <end position="124"/>
    </location>
</feature>
<proteinExistence type="predicted"/>
<dbReference type="RefSeq" id="XP_004256794.1">
    <property type="nucleotide sequence ID" value="XM_004256746.1"/>
</dbReference>